<keyword evidence="2 11" id="KW-0808">Transferase</keyword>
<keyword evidence="4 11" id="KW-0235">DNA replication</keyword>
<dbReference type="InterPro" id="IPR045085">
    <property type="entry name" value="HLD_clamp_pol_III_gamma_tau"/>
</dbReference>
<keyword evidence="7" id="KW-0862">Zinc</keyword>
<dbReference type="FunFam" id="3.40.50.300:FF:000014">
    <property type="entry name" value="DNA polymerase III subunit gamma/tau"/>
    <property type="match status" value="1"/>
</dbReference>
<dbReference type="InterPro" id="IPR008921">
    <property type="entry name" value="DNA_pol3_clamp-load_cplx_C"/>
</dbReference>
<dbReference type="GO" id="GO:0006261">
    <property type="term" value="P:DNA-templated DNA replication"/>
    <property type="evidence" value="ECO:0007669"/>
    <property type="project" value="TreeGrafter"/>
</dbReference>
<organism evidence="15">
    <name type="scientific">candidate division WOR-3 bacterium</name>
    <dbReference type="NCBI Taxonomy" id="2052148"/>
    <lineage>
        <taxon>Bacteria</taxon>
        <taxon>Bacteria division WOR-3</taxon>
    </lineage>
</organism>
<keyword evidence="5" id="KW-0479">Metal-binding</keyword>
<dbReference type="InterPro" id="IPR012763">
    <property type="entry name" value="DNA_pol_III_sug/sutau_N"/>
</dbReference>
<dbReference type="EMBL" id="DSLG01000003">
    <property type="protein sequence ID" value="HEA86966.1"/>
    <property type="molecule type" value="Genomic_DNA"/>
</dbReference>
<comment type="caution">
    <text evidence="15">The sequence shown here is derived from an EMBL/GenBank/DDBJ whole genome shotgun (WGS) entry which is preliminary data.</text>
</comment>
<evidence type="ECO:0000256" key="10">
    <source>
        <dbReference type="ARBA" id="ARBA00049244"/>
    </source>
</evidence>
<dbReference type="Gene3D" id="1.10.8.60">
    <property type="match status" value="1"/>
</dbReference>
<dbReference type="Pfam" id="PF22608">
    <property type="entry name" value="DNAX_ATPase_lid"/>
    <property type="match status" value="1"/>
</dbReference>
<proteinExistence type="inferred from homology"/>
<dbReference type="GO" id="GO:0003677">
    <property type="term" value="F:DNA binding"/>
    <property type="evidence" value="ECO:0007669"/>
    <property type="project" value="InterPro"/>
</dbReference>
<comment type="catalytic activity">
    <reaction evidence="10 11">
        <text>DNA(n) + a 2'-deoxyribonucleoside 5'-triphosphate = DNA(n+1) + diphosphate</text>
        <dbReference type="Rhea" id="RHEA:22508"/>
        <dbReference type="Rhea" id="RHEA-COMP:17339"/>
        <dbReference type="Rhea" id="RHEA-COMP:17340"/>
        <dbReference type="ChEBI" id="CHEBI:33019"/>
        <dbReference type="ChEBI" id="CHEBI:61560"/>
        <dbReference type="ChEBI" id="CHEBI:173112"/>
        <dbReference type="EC" id="2.7.7.7"/>
    </reaction>
</comment>
<dbReference type="InterPro" id="IPR003593">
    <property type="entry name" value="AAA+_ATPase"/>
</dbReference>
<dbReference type="InterPro" id="IPR027417">
    <property type="entry name" value="P-loop_NTPase"/>
</dbReference>
<evidence type="ECO:0000256" key="12">
    <source>
        <dbReference type="SAM" id="MobiDB-lite"/>
    </source>
</evidence>
<protein>
    <recommendedName>
        <fullName evidence="11">DNA polymerase III subunit gamma/tau</fullName>
        <ecNumber evidence="11">2.7.7.7</ecNumber>
    </recommendedName>
</protein>
<evidence type="ECO:0000256" key="9">
    <source>
        <dbReference type="ARBA" id="ARBA00022932"/>
    </source>
</evidence>
<evidence type="ECO:0000256" key="2">
    <source>
        <dbReference type="ARBA" id="ARBA00022679"/>
    </source>
</evidence>
<comment type="function">
    <text evidence="11">DNA polymerase III is a complex, multichain enzyme responsible for most of the replicative synthesis in bacteria. This DNA polymerase also exhibits 3' to 5' exonuclease activity.</text>
</comment>
<evidence type="ECO:0000313" key="15">
    <source>
        <dbReference type="EMBL" id="HFJ53345.1"/>
    </source>
</evidence>
<dbReference type="EC" id="2.7.7.7" evidence="11"/>
<evidence type="ECO:0000256" key="3">
    <source>
        <dbReference type="ARBA" id="ARBA00022695"/>
    </source>
</evidence>
<dbReference type="EMBL" id="DSTU01000003">
    <property type="protein sequence ID" value="HFJ53345.1"/>
    <property type="molecule type" value="Genomic_DNA"/>
</dbReference>
<keyword evidence="6 11" id="KW-0547">Nucleotide-binding</keyword>
<dbReference type="GO" id="GO:0005524">
    <property type="term" value="F:ATP binding"/>
    <property type="evidence" value="ECO:0007669"/>
    <property type="project" value="UniProtKB-KW"/>
</dbReference>
<dbReference type="SMART" id="SM00382">
    <property type="entry name" value="AAA"/>
    <property type="match status" value="1"/>
</dbReference>
<feature type="region of interest" description="Disordered" evidence="12">
    <location>
        <begin position="367"/>
        <end position="419"/>
    </location>
</feature>
<evidence type="ECO:0000256" key="6">
    <source>
        <dbReference type="ARBA" id="ARBA00022741"/>
    </source>
</evidence>
<dbReference type="PANTHER" id="PTHR11669:SF0">
    <property type="entry name" value="PROTEIN STICHEL-LIKE 2"/>
    <property type="match status" value="1"/>
</dbReference>
<dbReference type="AlphaFoldDB" id="A0A7C3IW80"/>
<dbReference type="PANTHER" id="PTHR11669">
    <property type="entry name" value="REPLICATION FACTOR C / DNA POLYMERASE III GAMMA-TAU SUBUNIT"/>
    <property type="match status" value="1"/>
</dbReference>
<dbReference type="GO" id="GO:0009360">
    <property type="term" value="C:DNA polymerase III complex"/>
    <property type="evidence" value="ECO:0007669"/>
    <property type="project" value="InterPro"/>
</dbReference>
<evidence type="ECO:0000256" key="4">
    <source>
        <dbReference type="ARBA" id="ARBA00022705"/>
    </source>
</evidence>
<gene>
    <name evidence="11 15" type="primary">dnaX</name>
    <name evidence="14" type="ORF">ENP94_03035</name>
    <name evidence="15" type="ORF">ENS16_01470</name>
</gene>
<feature type="domain" description="AAA+ ATPase" evidence="13">
    <location>
        <begin position="38"/>
        <end position="182"/>
    </location>
</feature>
<dbReference type="Pfam" id="PF12169">
    <property type="entry name" value="DNA_pol3_gamma3"/>
    <property type="match status" value="1"/>
</dbReference>
<dbReference type="NCBIfam" id="TIGR02397">
    <property type="entry name" value="dnaX_nterm"/>
    <property type="match status" value="1"/>
</dbReference>
<sequence length="520" mass="57771">MSTRQVLTLKYRPRTFAELLIQDHVKNTLIKAIENNRLANAYLFAGPRGVGKTTTARILAKSLNCLSYRQPTVTPCNQCSACVEIAESRSMDVLEIDGASNRGIDQVRELRENIKYAPASFRYKVYIIDEVHMLTKEAFNALLKTLEEPPAHAKFIFATTAPHEVPTTILSRCQRFDFRKATVNEIIDRLRWLAEQEQIKISEPALAAIARRADGAIRDAEGLLDMLATYSPEGIELAHVEELLGLVPADLFYQYADLLSTSDAKAMLDFTERLFTAGYDLVEFFTGAVNHFRNLLLLKMGGTPAEGFLPEEINRLQQQAEKFDRARILNIINTLTLSEKQARESLLPKILLEIVSLKLLDLGSAGTPAPASSVSDPPVGKKVKSNRSADLAPPVEKPAPQTESAGDPPPSDPPAGSKPLEQLWTAMLESIARQRPGLFPILQFAKPLNWDGRKLTIGLYLEHRGNIHLLKSSRALIESTLSQLAGSPAVIETTLIHEQLPPDWVNRKVRELFGDAEEEP</sequence>
<evidence type="ECO:0000259" key="13">
    <source>
        <dbReference type="SMART" id="SM00382"/>
    </source>
</evidence>
<evidence type="ECO:0000256" key="5">
    <source>
        <dbReference type="ARBA" id="ARBA00022723"/>
    </source>
</evidence>
<keyword evidence="3 11" id="KW-0548">Nucleotidyltransferase</keyword>
<accession>A0A7C3IW80</accession>
<comment type="similarity">
    <text evidence="1 11">Belongs to the DnaX/STICHEL family.</text>
</comment>
<comment type="subunit">
    <text evidence="11">DNA polymerase III contains a core (composed of alpha, epsilon and theta chains) that associates with a tau subunit. This core dimerizes to form the POLIII' complex. PolIII' associates with the gamma complex (composed of gamma, delta, delta', psi and chi chains) and with the beta chain to form the complete DNA polymerase III complex.</text>
</comment>
<dbReference type="SUPFAM" id="SSF48019">
    <property type="entry name" value="post-AAA+ oligomerization domain-like"/>
    <property type="match status" value="1"/>
</dbReference>
<name>A0A7C3IW80_UNCW3</name>
<dbReference type="InterPro" id="IPR022754">
    <property type="entry name" value="DNA_pol_III_gamma-3"/>
</dbReference>
<reference evidence="15" key="1">
    <citation type="journal article" date="2020" name="mSystems">
        <title>Genome- and Community-Level Interaction Insights into Carbon Utilization and Element Cycling Functions of Hydrothermarchaeota in Hydrothermal Sediment.</title>
        <authorList>
            <person name="Zhou Z."/>
            <person name="Liu Y."/>
            <person name="Xu W."/>
            <person name="Pan J."/>
            <person name="Luo Z.H."/>
            <person name="Li M."/>
        </authorList>
    </citation>
    <scope>NUCLEOTIDE SEQUENCE [LARGE SCALE GENOMIC DNA]</scope>
    <source>
        <strain evidence="14">SpSt-265</strain>
        <strain evidence="15">SpSt-465</strain>
    </source>
</reference>
<dbReference type="NCBIfam" id="NF004046">
    <property type="entry name" value="PRK05563.1"/>
    <property type="match status" value="1"/>
</dbReference>
<keyword evidence="9 11" id="KW-0239">DNA-directed DNA polymerase</keyword>
<dbReference type="CDD" id="cd00009">
    <property type="entry name" value="AAA"/>
    <property type="match status" value="1"/>
</dbReference>
<dbReference type="InterPro" id="IPR050238">
    <property type="entry name" value="DNA_Rep/Repair_Clamp_Loader"/>
</dbReference>
<dbReference type="Gene3D" id="1.20.272.10">
    <property type="match status" value="1"/>
</dbReference>
<evidence type="ECO:0000256" key="1">
    <source>
        <dbReference type="ARBA" id="ARBA00006360"/>
    </source>
</evidence>
<evidence type="ECO:0000256" key="11">
    <source>
        <dbReference type="RuleBase" id="RU364063"/>
    </source>
</evidence>
<evidence type="ECO:0000256" key="7">
    <source>
        <dbReference type="ARBA" id="ARBA00022833"/>
    </source>
</evidence>
<dbReference type="CDD" id="cd18137">
    <property type="entry name" value="HLD_clamp_pol_III_gamma_tau"/>
    <property type="match status" value="1"/>
</dbReference>
<evidence type="ECO:0000256" key="8">
    <source>
        <dbReference type="ARBA" id="ARBA00022840"/>
    </source>
</evidence>
<dbReference type="Pfam" id="PF13177">
    <property type="entry name" value="DNA_pol3_delta2"/>
    <property type="match status" value="1"/>
</dbReference>
<evidence type="ECO:0000313" key="14">
    <source>
        <dbReference type="EMBL" id="HEA86966.1"/>
    </source>
</evidence>
<dbReference type="GO" id="GO:0003887">
    <property type="term" value="F:DNA-directed DNA polymerase activity"/>
    <property type="evidence" value="ECO:0007669"/>
    <property type="project" value="UniProtKB-KW"/>
</dbReference>
<feature type="compositionally biased region" description="Low complexity" evidence="12">
    <location>
        <begin position="368"/>
        <end position="378"/>
    </location>
</feature>
<dbReference type="SUPFAM" id="SSF52540">
    <property type="entry name" value="P-loop containing nucleoside triphosphate hydrolases"/>
    <property type="match status" value="1"/>
</dbReference>
<keyword evidence="8 11" id="KW-0067">ATP-binding</keyword>
<dbReference type="GO" id="GO:0046872">
    <property type="term" value="F:metal ion binding"/>
    <property type="evidence" value="ECO:0007669"/>
    <property type="project" value="UniProtKB-KW"/>
</dbReference>
<dbReference type="Gene3D" id="3.40.50.300">
    <property type="entry name" value="P-loop containing nucleotide triphosphate hydrolases"/>
    <property type="match status" value="1"/>
</dbReference>